<dbReference type="Proteomes" id="UP001457197">
    <property type="component" value="Unassembled WGS sequence"/>
</dbReference>
<comment type="caution">
    <text evidence="1">The sequence shown here is derived from an EMBL/GenBank/DDBJ whole genome shotgun (WGS) entry which is preliminary data.</text>
</comment>
<reference evidence="1 2" key="1">
    <citation type="submission" date="2024-03" db="EMBL/GenBank/DDBJ databases">
        <title>Human intestinal bacterial collection.</title>
        <authorList>
            <person name="Pauvert C."/>
            <person name="Hitch T.C.A."/>
            <person name="Clavel T."/>
        </authorList>
    </citation>
    <scope>NUCLEOTIDE SEQUENCE [LARGE SCALE GENOMIC DNA]</scope>
    <source>
        <strain evidence="1 2">CLA-AA-H175</strain>
    </source>
</reference>
<dbReference type="Gene3D" id="3.40.190.10">
    <property type="entry name" value="Periplasmic binding protein-like II"/>
    <property type="match status" value="1"/>
</dbReference>
<evidence type="ECO:0000313" key="2">
    <source>
        <dbReference type="Proteomes" id="UP001457197"/>
    </source>
</evidence>
<proteinExistence type="predicted"/>
<dbReference type="SUPFAM" id="SSF53850">
    <property type="entry name" value="Periplasmic binding protein-like II"/>
    <property type="match status" value="1"/>
</dbReference>
<dbReference type="EMBL" id="JBBMEO010000008">
    <property type="protein sequence ID" value="MEQ2361919.1"/>
    <property type="molecule type" value="Genomic_DNA"/>
</dbReference>
<evidence type="ECO:0000313" key="1">
    <source>
        <dbReference type="EMBL" id="MEQ2361919.1"/>
    </source>
</evidence>
<keyword evidence="2" id="KW-1185">Reference proteome</keyword>
<accession>A0ABV1AYI0</accession>
<protein>
    <submittedName>
        <fullName evidence="1">Uncharacterized protein</fullName>
    </submittedName>
</protein>
<name>A0ABV1AYI0_9FIRM</name>
<organism evidence="1 2">
    <name type="scientific">Faecalibacterium tardum</name>
    <dbReference type="NCBI Taxonomy" id="3133156"/>
    <lineage>
        <taxon>Bacteria</taxon>
        <taxon>Bacillati</taxon>
        <taxon>Bacillota</taxon>
        <taxon>Clostridia</taxon>
        <taxon>Eubacteriales</taxon>
        <taxon>Oscillospiraceae</taxon>
        <taxon>Faecalibacterium</taxon>
    </lineage>
</organism>
<sequence length="48" mass="5465">MEEETFAKIIMGKADISEFDTFVENWKNQGGDQILKEINEELNNSSGN</sequence>
<dbReference type="RefSeq" id="WP_155515392.1">
    <property type="nucleotide sequence ID" value="NZ_JBBMEO010000008.1"/>
</dbReference>
<gene>
    <name evidence="1" type="ORF">WMO44_07125</name>
</gene>